<dbReference type="InterPro" id="IPR036986">
    <property type="entry name" value="S4_RNA-bd_sf"/>
</dbReference>
<dbReference type="Gene3D" id="3.10.290.10">
    <property type="entry name" value="RNA-binding S4 domain"/>
    <property type="match status" value="1"/>
</dbReference>
<dbReference type="EMBL" id="REFR01000016">
    <property type="protein sequence ID" value="RMB01392.1"/>
    <property type="molecule type" value="Genomic_DNA"/>
</dbReference>
<keyword evidence="5" id="KW-1185">Reference proteome</keyword>
<feature type="domain" description="RNA-binding S4" evidence="3">
    <location>
        <begin position="22"/>
        <end position="84"/>
    </location>
</feature>
<dbReference type="Proteomes" id="UP000271227">
    <property type="component" value="Unassembled WGS sequence"/>
</dbReference>
<dbReference type="CDD" id="cd00165">
    <property type="entry name" value="S4"/>
    <property type="match status" value="1"/>
</dbReference>
<dbReference type="RefSeq" id="WP_211332326.1">
    <property type="nucleotide sequence ID" value="NZ_REFR01000016.1"/>
</dbReference>
<evidence type="ECO:0000256" key="1">
    <source>
        <dbReference type="PROSITE-ProRule" id="PRU00182"/>
    </source>
</evidence>
<reference evidence="4 5" key="1">
    <citation type="submission" date="2018-10" db="EMBL/GenBank/DDBJ databases">
        <title>Genomic Encyclopedia of Archaeal and Bacterial Type Strains, Phase II (KMG-II): from individual species to whole genera.</title>
        <authorList>
            <person name="Goeker M."/>
        </authorList>
    </citation>
    <scope>NUCLEOTIDE SEQUENCE [LARGE SCALE GENOMIC DNA]</scope>
    <source>
        <strain evidence="4 5">DSM 25217</strain>
    </source>
</reference>
<dbReference type="InterPro" id="IPR002942">
    <property type="entry name" value="S4_RNA-bd"/>
</dbReference>
<protein>
    <submittedName>
        <fullName evidence="4">Ribosome-associated heat shock protein Hsp15</fullName>
    </submittedName>
</protein>
<gene>
    <name evidence="4" type="ORF">BXY39_3575</name>
</gene>
<comment type="caution">
    <text evidence="4">The sequence shown here is derived from an EMBL/GenBank/DDBJ whole genome shotgun (WGS) entry which is preliminary data.</text>
</comment>
<evidence type="ECO:0000256" key="2">
    <source>
        <dbReference type="SAM" id="MobiDB-lite"/>
    </source>
</evidence>
<dbReference type="PROSITE" id="PS50889">
    <property type="entry name" value="S4"/>
    <property type="match status" value="1"/>
</dbReference>
<accession>A0A3M0BWC2</accession>
<dbReference type="FunCoup" id="A0A3M0BWC2">
    <property type="interactions" value="167"/>
</dbReference>
<feature type="compositionally biased region" description="Basic and acidic residues" evidence="2">
    <location>
        <begin position="1"/>
        <end position="10"/>
    </location>
</feature>
<keyword evidence="1" id="KW-0694">RNA-binding</keyword>
<dbReference type="SMART" id="SM00363">
    <property type="entry name" value="S4"/>
    <property type="match status" value="1"/>
</dbReference>
<dbReference type="GO" id="GO:0003723">
    <property type="term" value="F:RNA binding"/>
    <property type="evidence" value="ECO:0007669"/>
    <property type="project" value="UniProtKB-KW"/>
</dbReference>
<keyword evidence="4" id="KW-0346">Stress response</keyword>
<dbReference type="Pfam" id="PF01479">
    <property type="entry name" value="S4"/>
    <property type="match status" value="1"/>
</dbReference>
<proteinExistence type="predicted"/>
<dbReference type="SUPFAM" id="SSF55174">
    <property type="entry name" value="Alpha-L RNA-binding motif"/>
    <property type="match status" value="1"/>
</dbReference>
<name>A0A3M0BWC2_9PROT</name>
<organism evidence="4 5">
    <name type="scientific">Eilatimonas milleporae</name>
    <dbReference type="NCBI Taxonomy" id="911205"/>
    <lineage>
        <taxon>Bacteria</taxon>
        <taxon>Pseudomonadati</taxon>
        <taxon>Pseudomonadota</taxon>
        <taxon>Alphaproteobacteria</taxon>
        <taxon>Kordiimonadales</taxon>
        <taxon>Kordiimonadaceae</taxon>
        <taxon>Eilatimonas</taxon>
    </lineage>
</organism>
<feature type="region of interest" description="Disordered" evidence="2">
    <location>
        <begin position="1"/>
        <end position="21"/>
    </location>
</feature>
<sequence length="102" mass="11357">MTKKPADKIAKSPPDGEPTSSQRLDVWLWHAPIIKTRSLAGRICVQNGVRINGHRTEKPARRIAPGDILTFALGHKVWALEVLKIGTRRGPAAEARTLYREL</sequence>
<dbReference type="AlphaFoldDB" id="A0A3M0BWC2"/>
<evidence type="ECO:0000259" key="3">
    <source>
        <dbReference type="SMART" id="SM00363"/>
    </source>
</evidence>
<evidence type="ECO:0000313" key="5">
    <source>
        <dbReference type="Proteomes" id="UP000271227"/>
    </source>
</evidence>
<dbReference type="InParanoid" id="A0A3M0BWC2"/>
<evidence type="ECO:0000313" key="4">
    <source>
        <dbReference type="EMBL" id="RMB01392.1"/>
    </source>
</evidence>